<evidence type="ECO:0000256" key="2">
    <source>
        <dbReference type="ARBA" id="ARBA00005679"/>
    </source>
</evidence>
<feature type="signal peptide" evidence="6">
    <location>
        <begin position="1"/>
        <end position="19"/>
    </location>
</feature>
<keyword evidence="8" id="KW-1185">Reference proteome</keyword>
<dbReference type="GO" id="GO:0005576">
    <property type="term" value="C:extracellular region"/>
    <property type="evidence" value="ECO:0007669"/>
    <property type="project" value="UniProtKB-SubCell"/>
</dbReference>
<reference evidence="7" key="1">
    <citation type="submission" date="2022-04" db="EMBL/GenBank/DDBJ databases">
        <title>A functionally conserved STORR gene fusion in Papaver species that diverged 16.8 million years ago.</title>
        <authorList>
            <person name="Catania T."/>
        </authorList>
    </citation>
    <scope>NUCLEOTIDE SEQUENCE</scope>
    <source>
        <strain evidence="7">S-188037</strain>
    </source>
</reference>
<sequence length="266" mass="29358">MASSSFMLALSLMILLVSTQNLSSVAVVAASALPAQIPGVSSVASSKPTKVSVALYHEAFCPGCTDFIVKYFPKIFLSGITDIMDLKLVPYGNAIVGENNTIICQHGSEECFLNQVEACAIHAWPDMEMHSYFIYCVEDLILKEISSEWFSCLKKPGFSARPILELQYGNETNALIPSLQFVPWLTVNSAILWCKFTQFSAFDNLLKAVCNAYKATPLPRVCQEPTTDINPEAKSNSNQEVCYVDEASPTAKVRSPGTTWRRLMKF</sequence>
<evidence type="ECO:0000313" key="7">
    <source>
        <dbReference type="EMBL" id="KAI3949623.1"/>
    </source>
</evidence>
<protein>
    <recommendedName>
        <fullName evidence="9">Gamma-interferon-inducible lysosomal thiol reductase</fullName>
    </recommendedName>
</protein>
<comment type="caution">
    <text evidence="7">The sequence shown here is derived from an EMBL/GenBank/DDBJ whole genome shotgun (WGS) entry which is preliminary data.</text>
</comment>
<dbReference type="PANTHER" id="PTHR13234:SF8">
    <property type="entry name" value="GAMMA-INTERFERON-INDUCIBLE LYSOSOMAL THIOL REDUCTASE"/>
    <property type="match status" value="1"/>
</dbReference>
<gene>
    <name evidence="7" type="ORF">MKW98_020945</name>
</gene>
<comment type="subcellular location">
    <subcellularLocation>
        <location evidence="1">Secreted</location>
    </subcellularLocation>
</comment>
<proteinExistence type="inferred from homology"/>
<keyword evidence="3" id="KW-0964">Secreted</keyword>
<dbReference type="Proteomes" id="UP001202328">
    <property type="component" value="Unassembled WGS sequence"/>
</dbReference>
<comment type="similarity">
    <text evidence="2">Belongs to the GILT family.</text>
</comment>
<dbReference type="EMBL" id="JAJJMB010003050">
    <property type="protein sequence ID" value="KAI3949623.1"/>
    <property type="molecule type" value="Genomic_DNA"/>
</dbReference>
<evidence type="ECO:0000313" key="8">
    <source>
        <dbReference type="Proteomes" id="UP001202328"/>
    </source>
</evidence>
<evidence type="ECO:0000256" key="5">
    <source>
        <dbReference type="ARBA" id="ARBA00023180"/>
    </source>
</evidence>
<evidence type="ECO:0000256" key="6">
    <source>
        <dbReference type="SAM" id="SignalP"/>
    </source>
</evidence>
<evidence type="ECO:0000256" key="1">
    <source>
        <dbReference type="ARBA" id="ARBA00004613"/>
    </source>
</evidence>
<name>A0AAD4T9Y1_9MAGN</name>
<accession>A0AAD4T9Y1</accession>
<evidence type="ECO:0008006" key="9">
    <source>
        <dbReference type="Google" id="ProtNLM"/>
    </source>
</evidence>
<dbReference type="InterPro" id="IPR004911">
    <property type="entry name" value="Interferon-induced_GILT"/>
</dbReference>
<dbReference type="PANTHER" id="PTHR13234">
    <property type="entry name" value="GAMMA-INTERFERON INDUCIBLE LYSOSOMAL THIOL REDUCTASE GILT"/>
    <property type="match status" value="1"/>
</dbReference>
<dbReference type="Pfam" id="PF03227">
    <property type="entry name" value="GILT"/>
    <property type="match status" value="1"/>
</dbReference>
<keyword evidence="5" id="KW-0325">Glycoprotein</keyword>
<evidence type="ECO:0000256" key="4">
    <source>
        <dbReference type="ARBA" id="ARBA00022729"/>
    </source>
</evidence>
<evidence type="ECO:0000256" key="3">
    <source>
        <dbReference type="ARBA" id="ARBA00022525"/>
    </source>
</evidence>
<dbReference type="GO" id="GO:0016671">
    <property type="term" value="F:oxidoreductase activity, acting on a sulfur group of donors, disulfide as acceptor"/>
    <property type="evidence" value="ECO:0007669"/>
    <property type="project" value="InterPro"/>
</dbReference>
<feature type="chain" id="PRO_5041959580" description="Gamma-interferon-inducible lysosomal thiol reductase" evidence="6">
    <location>
        <begin position="20"/>
        <end position="266"/>
    </location>
</feature>
<organism evidence="7 8">
    <name type="scientific">Papaver atlanticum</name>
    <dbReference type="NCBI Taxonomy" id="357466"/>
    <lineage>
        <taxon>Eukaryota</taxon>
        <taxon>Viridiplantae</taxon>
        <taxon>Streptophyta</taxon>
        <taxon>Embryophyta</taxon>
        <taxon>Tracheophyta</taxon>
        <taxon>Spermatophyta</taxon>
        <taxon>Magnoliopsida</taxon>
        <taxon>Ranunculales</taxon>
        <taxon>Papaveraceae</taxon>
        <taxon>Papaveroideae</taxon>
        <taxon>Papaver</taxon>
    </lineage>
</organism>
<keyword evidence="4 6" id="KW-0732">Signal</keyword>
<dbReference type="AlphaFoldDB" id="A0AAD4T9Y1"/>